<evidence type="ECO:0000313" key="5">
    <source>
        <dbReference type="Proteomes" id="UP000663873"/>
    </source>
</evidence>
<dbReference type="Proteomes" id="UP000663872">
    <property type="component" value="Unassembled WGS sequence"/>
</dbReference>
<accession>A0A817QKR2</accession>
<dbReference type="OrthoDB" id="10030303at2759"/>
<reference evidence="1" key="1">
    <citation type="submission" date="2021-02" db="EMBL/GenBank/DDBJ databases">
        <authorList>
            <person name="Nowell W R."/>
        </authorList>
    </citation>
    <scope>NUCLEOTIDE SEQUENCE</scope>
</reference>
<dbReference type="EMBL" id="CAJNXB010001978">
    <property type="protein sequence ID" value="CAF3206909.1"/>
    <property type="molecule type" value="Genomic_DNA"/>
</dbReference>
<dbReference type="EMBL" id="CAJNYT010000249">
    <property type="protein sequence ID" value="CAF3340104.1"/>
    <property type="molecule type" value="Genomic_DNA"/>
</dbReference>
<dbReference type="EMBL" id="CAJOBP010003643">
    <property type="protein sequence ID" value="CAF4413393.1"/>
    <property type="molecule type" value="Genomic_DNA"/>
</dbReference>
<name>A0A817QKR2_9BILA</name>
<sequence length="571" mass="66605">MSSVYTFEMLPDEMILKMCSYLRGSDVLYAFLNLRARLNLTITSYCRYVNLMAVPHHQFDYVVSQILPLIGSSIRSFVINGNWEIIISQKAFTLLFTSFISNIFPQIEKLTLKCFTGKRLFTFLDNLTDLSQLVELDIRFLREDVDDTLMRKIFASNNRRLRLVSFDNDSIALNLSEDNHKNISFPNIQELKINLESIQILLCLFTLLPNLHRLHVCVEKSSHEEDGRKLFADLSPLIYLTDFQLRFADFVGMFDTIVNILNQVPFLETLTFDLWTNDERLVNGSNLIPILPSSLKQFHFLIRYYCSESNCRIDHLLKSWPNHMRVSYSLNEDDSCLLFYTMPCCLRSTIISAKISKHVVSSWTYMEYVEDLQISDVTCLNDIIPIVKHLHRLHTLAVDAKNQPENATSLTQSIRLRLPWLKKLEVHGICELFHLLQAAPNLEYLIVEHNSIKHLLEDEPTCSLLQKQIVRLEIFRVEAIDTEQLKRIALVFNKIIEFILNIENSRTFIDSIITAALLLWKNKELFSLHIGGLMSAEATENLQEWMVHHSDLTREHSFAIAYQKNWFSLWW</sequence>
<evidence type="ECO:0000313" key="1">
    <source>
        <dbReference type="EMBL" id="CAF3206909.1"/>
    </source>
</evidence>
<proteinExistence type="predicted"/>
<comment type="caution">
    <text evidence="1">The sequence shown here is derived from an EMBL/GenBank/DDBJ whole genome shotgun (WGS) entry which is preliminary data.</text>
</comment>
<gene>
    <name evidence="2" type="ORF">GRG538_LOCUS4545</name>
    <name evidence="1" type="ORF">TIS948_LOCUS12923</name>
    <name evidence="3" type="ORF">UJA718_LOCUS19998</name>
</gene>
<evidence type="ECO:0000313" key="4">
    <source>
        <dbReference type="Proteomes" id="UP000663825"/>
    </source>
</evidence>
<dbReference type="Proteomes" id="UP000663825">
    <property type="component" value="Unassembled WGS sequence"/>
</dbReference>
<evidence type="ECO:0000313" key="2">
    <source>
        <dbReference type="EMBL" id="CAF3340104.1"/>
    </source>
</evidence>
<evidence type="ECO:0000313" key="3">
    <source>
        <dbReference type="EMBL" id="CAF4413393.1"/>
    </source>
</evidence>
<organism evidence="1 4">
    <name type="scientific">Rotaria socialis</name>
    <dbReference type="NCBI Taxonomy" id="392032"/>
    <lineage>
        <taxon>Eukaryota</taxon>
        <taxon>Metazoa</taxon>
        <taxon>Spiralia</taxon>
        <taxon>Gnathifera</taxon>
        <taxon>Rotifera</taxon>
        <taxon>Eurotatoria</taxon>
        <taxon>Bdelloidea</taxon>
        <taxon>Philodinida</taxon>
        <taxon>Philodinidae</taxon>
        <taxon>Rotaria</taxon>
    </lineage>
</organism>
<protein>
    <recommendedName>
        <fullName evidence="6">F-box domain-containing protein</fullName>
    </recommendedName>
</protein>
<keyword evidence="5" id="KW-1185">Reference proteome</keyword>
<dbReference type="AlphaFoldDB" id="A0A817QKR2"/>
<dbReference type="Proteomes" id="UP000663873">
    <property type="component" value="Unassembled WGS sequence"/>
</dbReference>
<evidence type="ECO:0008006" key="6">
    <source>
        <dbReference type="Google" id="ProtNLM"/>
    </source>
</evidence>